<comment type="caution">
    <text evidence="2">The sequence shown here is derived from an EMBL/GenBank/DDBJ whole genome shotgun (WGS) entry which is preliminary data.</text>
</comment>
<evidence type="ECO:0000313" key="3">
    <source>
        <dbReference type="Proteomes" id="UP000260814"/>
    </source>
</evidence>
<evidence type="ECO:0000313" key="2">
    <source>
        <dbReference type="EMBL" id="RGM93101.1"/>
    </source>
</evidence>
<dbReference type="Proteomes" id="UP000260814">
    <property type="component" value="Unassembled WGS sequence"/>
</dbReference>
<gene>
    <name evidence="2" type="ORF">DXB87_03510</name>
</gene>
<proteinExistence type="predicted"/>
<evidence type="ECO:0000259" key="1">
    <source>
        <dbReference type="PROSITE" id="PS51192"/>
    </source>
</evidence>
<dbReference type="AlphaFoldDB" id="A0A3E4ZEE1"/>
<dbReference type="SUPFAM" id="SSF52540">
    <property type="entry name" value="P-loop containing nucleoside triphosphate hydrolases"/>
    <property type="match status" value="1"/>
</dbReference>
<dbReference type="EMBL" id="QSTW01000002">
    <property type="protein sequence ID" value="RGM93101.1"/>
    <property type="molecule type" value="Genomic_DNA"/>
</dbReference>
<accession>A0A3E4ZEE1</accession>
<dbReference type="InterPro" id="IPR027417">
    <property type="entry name" value="P-loop_NTPase"/>
</dbReference>
<organism evidence="2 3">
    <name type="scientific">Phocaeicola plebeius</name>
    <dbReference type="NCBI Taxonomy" id="310297"/>
    <lineage>
        <taxon>Bacteria</taxon>
        <taxon>Pseudomonadati</taxon>
        <taxon>Bacteroidota</taxon>
        <taxon>Bacteroidia</taxon>
        <taxon>Bacteroidales</taxon>
        <taxon>Bacteroidaceae</taxon>
        <taxon>Phocaeicola</taxon>
    </lineage>
</organism>
<dbReference type="InterPro" id="IPR014001">
    <property type="entry name" value="Helicase_ATP-bd"/>
</dbReference>
<name>A0A3E4ZEE1_9BACT</name>
<protein>
    <recommendedName>
        <fullName evidence="1">Helicase ATP-binding domain-containing protein</fullName>
    </recommendedName>
</protein>
<feature type="domain" description="Helicase ATP-binding" evidence="1">
    <location>
        <begin position="47"/>
        <end position="181"/>
    </location>
</feature>
<reference evidence="2 3" key="1">
    <citation type="submission" date="2018-08" db="EMBL/GenBank/DDBJ databases">
        <title>A genome reference for cultivated species of the human gut microbiota.</title>
        <authorList>
            <person name="Zou Y."/>
            <person name="Xue W."/>
            <person name="Luo G."/>
        </authorList>
    </citation>
    <scope>NUCLEOTIDE SEQUENCE [LARGE SCALE GENOMIC DNA]</scope>
    <source>
        <strain evidence="2 3">OM06-2</strain>
    </source>
</reference>
<sequence>MNKIEINIDKNIKYLGEIKNIELPYGKYDRFELPNGILNKDIPNCGATTIALEDNYKTIICSPRNNLLQNKNDQYPDTLLVIGGVNVNEVRTYIDKTNIPKILVSYDSIYKLVECIADKENWRVVVDEFQYILQDSSFKSEVEVKFLKYLKEFPYVTYLSATPILDRYLEQIDFFSNMNYYHLVWGNKEVVKVYRERTNNPISAAIEIVRAYQKGNFPSVFLDGKTYYSKECVIYLNSVSNIINIIKQTELSPEDVNIIVGSSEDNDKSIAKLGDGFQRGRIPLKGEIHKMITFCTSTAFAGCDFYSTCASTFVISDCKKINTSIDISTDLVQIAGRQRLNCNPFRKYLTFIYNVNKEEIDDETFQNYLNKKVSLTTKEVEANNNEKDSLLKAKRIKDCLREQKMLQYQDSYTMYDKILGEFIFNKLAYISEQYAYELQKYNYKNGLIIKKQLSENNFDVTENQGYGVYREQLKHIVKTETFVDRMAQYCEYKSKGLCFDMVSFTLEQKYPELKYYYEELGGDRIKALGYKEKELKNEISIRHSTAKIHYELNKIFKSNMEFTTEKIKELMNEVYLKLGIDKKGKASDLEKLYGFRIHPCKIPLDNGDRKNGYRIIGI</sequence>
<dbReference type="RefSeq" id="WP_117700803.1">
    <property type="nucleotide sequence ID" value="NZ_QSTW01000002.1"/>
</dbReference>
<dbReference type="PROSITE" id="PS51192">
    <property type="entry name" value="HELICASE_ATP_BIND_1"/>
    <property type="match status" value="1"/>
</dbReference>